<feature type="compositionally biased region" description="Basic and acidic residues" evidence="8">
    <location>
        <begin position="10"/>
        <end position="29"/>
    </location>
</feature>
<proteinExistence type="inferred from homology"/>
<dbReference type="InterPro" id="IPR002143">
    <property type="entry name" value="Ribosomal_uL1"/>
</dbReference>
<protein>
    <recommendedName>
        <fullName evidence="6">Large ribosomal subunit protein uL1</fullName>
    </recommendedName>
    <alternativeName>
        <fullName evidence="7">50S ribosomal protein L1</fullName>
    </alternativeName>
</protein>
<evidence type="ECO:0000256" key="1">
    <source>
        <dbReference type="ARBA" id="ARBA00010531"/>
    </source>
</evidence>
<accession>A0A1F4US27</accession>
<comment type="caution">
    <text evidence="9">The sequence shown here is derived from an EMBL/GenBank/DDBJ whole genome shotgun (WGS) entry which is preliminary data.</text>
</comment>
<dbReference type="AlphaFoldDB" id="A0A1F4US27"/>
<evidence type="ECO:0000256" key="3">
    <source>
        <dbReference type="ARBA" id="ARBA00022845"/>
    </source>
</evidence>
<reference evidence="9 10" key="1">
    <citation type="journal article" date="2016" name="Nat. Commun.">
        <title>Thousands of microbial genomes shed light on interconnected biogeochemical processes in an aquifer system.</title>
        <authorList>
            <person name="Anantharaman K."/>
            <person name="Brown C.T."/>
            <person name="Hug L.A."/>
            <person name="Sharon I."/>
            <person name="Castelle C.J."/>
            <person name="Probst A.J."/>
            <person name="Thomas B.C."/>
            <person name="Singh A."/>
            <person name="Wilkins M.J."/>
            <person name="Karaoz U."/>
            <person name="Brodie E.L."/>
            <person name="Williams K.H."/>
            <person name="Hubbard S.S."/>
            <person name="Banfield J.F."/>
        </authorList>
    </citation>
    <scope>NUCLEOTIDE SEQUENCE [LARGE SCALE GENOMIC DNA]</scope>
</reference>
<evidence type="ECO:0000256" key="2">
    <source>
        <dbReference type="ARBA" id="ARBA00022491"/>
    </source>
</evidence>
<dbReference type="SUPFAM" id="SSF56808">
    <property type="entry name" value="Ribosomal protein L1"/>
    <property type="match status" value="1"/>
</dbReference>
<comment type="similarity">
    <text evidence="1">Belongs to the universal ribosomal protein uL1 family.</text>
</comment>
<dbReference type="Gene3D" id="3.30.190.20">
    <property type="match status" value="1"/>
</dbReference>
<dbReference type="InterPro" id="IPR023674">
    <property type="entry name" value="Ribosomal_uL1-like"/>
</dbReference>
<evidence type="ECO:0000256" key="8">
    <source>
        <dbReference type="SAM" id="MobiDB-lite"/>
    </source>
</evidence>
<gene>
    <name evidence="9" type="ORF">A2713_02505</name>
</gene>
<evidence type="ECO:0000256" key="7">
    <source>
        <dbReference type="ARBA" id="ARBA00035452"/>
    </source>
</evidence>
<evidence type="ECO:0000313" key="10">
    <source>
        <dbReference type="Proteomes" id="UP000176444"/>
    </source>
</evidence>
<name>A0A1F4US27_UNCKA</name>
<dbReference type="InterPro" id="IPR016095">
    <property type="entry name" value="Ribosomal_uL1_3-a/b-sand"/>
</dbReference>
<keyword evidence="4" id="KW-0689">Ribosomal protein</keyword>
<dbReference type="PANTHER" id="PTHR36427:SF3">
    <property type="entry name" value="LARGE RIBOSOMAL SUBUNIT PROTEIN UL1M"/>
    <property type="match status" value="1"/>
</dbReference>
<keyword evidence="2" id="KW-0678">Repressor</keyword>
<dbReference type="Proteomes" id="UP000176444">
    <property type="component" value="Unassembled WGS sequence"/>
</dbReference>
<evidence type="ECO:0000256" key="6">
    <source>
        <dbReference type="ARBA" id="ARBA00035241"/>
    </source>
</evidence>
<evidence type="ECO:0000313" key="9">
    <source>
        <dbReference type="EMBL" id="OGC47781.1"/>
    </source>
</evidence>
<feature type="region of interest" description="Disordered" evidence="8">
    <location>
        <begin position="1"/>
        <end position="46"/>
    </location>
</feature>
<feature type="compositionally biased region" description="Basic residues" evidence="8">
    <location>
        <begin position="30"/>
        <end position="44"/>
    </location>
</feature>
<dbReference type="PANTHER" id="PTHR36427">
    <property type="entry name" value="54S RIBOSOMAL PROTEIN L1, MITOCHONDRIAL"/>
    <property type="match status" value="1"/>
</dbReference>
<organism evidence="9 10">
    <name type="scientific">candidate division WWE3 bacterium RIFCSPHIGHO2_01_FULL_35_17</name>
    <dbReference type="NCBI Taxonomy" id="1802614"/>
    <lineage>
        <taxon>Bacteria</taxon>
        <taxon>Katanobacteria</taxon>
    </lineage>
</organism>
<dbReference type="GO" id="GO:0003735">
    <property type="term" value="F:structural constituent of ribosome"/>
    <property type="evidence" value="ECO:0007669"/>
    <property type="project" value="InterPro"/>
</dbReference>
<dbReference type="GO" id="GO:0006412">
    <property type="term" value="P:translation"/>
    <property type="evidence" value="ECO:0007669"/>
    <property type="project" value="InterPro"/>
</dbReference>
<dbReference type="Pfam" id="PF00687">
    <property type="entry name" value="Ribosomal_L1"/>
    <property type="match status" value="1"/>
</dbReference>
<evidence type="ECO:0000256" key="4">
    <source>
        <dbReference type="ARBA" id="ARBA00022980"/>
    </source>
</evidence>
<dbReference type="CDD" id="cd00403">
    <property type="entry name" value="Ribosomal_L1"/>
    <property type="match status" value="1"/>
</dbReference>
<dbReference type="PIRSF" id="PIRSF002155">
    <property type="entry name" value="Ribosomal_L1"/>
    <property type="match status" value="1"/>
</dbReference>
<keyword evidence="3" id="KW-0810">Translation regulation</keyword>
<dbReference type="Gene3D" id="3.40.50.790">
    <property type="match status" value="1"/>
</dbReference>
<dbReference type="GO" id="GO:0006417">
    <property type="term" value="P:regulation of translation"/>
    <property type="evidence" value="ECO:0007669"/>
    <property type="project" value="UniProtKB-KW"/>
</dbReference>
<dbReference type="GO" id="GO:0015934">
    <property type="term" value="C:large ribosomal subunit"/>
    <property type="evidence" value="ECO:0007669"/>
    <property type="project" value="InterPro"/>
</dbReference>
<evidence type="ECO:0000256" key="5">
    <source>
        <dbReference type="ARBA" id="ARBA00023274"/>
    </source>
</evidence>
<dbReference type="EMBL" id="MEUX01000009">
    <property type="protein sequence ID" value="OGC47781.1"/>
    <property type="molecule type" value="Genomic_DNA"/>
</dbReference>
<sequence length="272" mass="30278">MTQRIVDQTIKPEDLEKMEQKAQKAEESKSKKKDKVQKAKKKRSANYATSKKILDNSKAYSVKEAIKSIRKALHTKFTEALECHINLGIDTKNSDQRVRFTTSLPHGIGKSIKILVISADKVSSADDKGKDGNVTWRDVKVIDEIVSGKLKPEIDFNIIIASPSVMKDLGKAARLLGPKGMMPSPKTGTITDKPEKVLEDLAKGQVEIKSQPSHAVLHQIVGDFSFKDEQLIENVNHLLQELQKNTPSKMKKKLIQKVFLTSTMGPSIRVAL</sequence>
<dbReference type="GO" id="GO:0003723">
    <property type="term" value="F:RNA binding"/>
    <property type="evidence" value="ECO:0007669"/>
    <property type="project" value="InterPro"/>
</dbReference>
<dbReference type="InterPro" id="IPR028364">
    <property type="entry name" value="Ribosomal_uL1/biogenesis"/>
</dbReference>
<keyword evidence="5" id="KW-0687">Ribonucleoprotein</keyword>